<dbReference type="GO" id="GO:0016887">
    <property type="term" value="F:ATP hydrolysis activity"/>
    <property type="evidence" value="ECO:0007669"/>
    <property type="project" value="InterPro"/>
</dbReference>
<feature type="domain" description="ABC transporter" evidence="4">
    <location>
        <begin position="10"/>
        <end position="247"/>
    </location>
</feature>
<reference evidence="5" key="1">
    <citation type="journal article" date="2021" name="Genes Genomics">
        <title>Comparative genomic analysis of Mycoplasma anatis strains.</title>
        <authorList>
            <person name="Zhou Q."/>
            <person name="Mai K."/>
            <person name="Yang D."/>
            <person name="Liu J."/>
            <person name="Yan Z."/>
            <person name="Luo C."/>
            <person name="Tan Y."/>
            <person name="Cao S."/>
            <person name="Zhou Q."/>
            <person name="Chen L."/>
            <person name="Chen F."/>
        </authorList>
    </citation>
    <scope>NUCLEOTIDE SEQUENCE</scope>
    <source>
        <strain evidence="5">DP07</strain>
    </source>
</reference>
<feature type="transmembrane region" description="Helical" evidence="3">
    <location>
        <begin position="343"/>
        <end position="362"/>
    </location>
</feature>
<dbReference type="Pfam" id="PF00005">
    <property type="entry name" value="ABC_tran"/>
    <property type="match status" value="1"/>
</dbReference>
<evidence type="ECO:0000313" key="5">
    <source>
        <dbReference type="EMBL" id="MBW0602990.1"/>
    </source>
</evidence>
<keyword evidence="3" id="KW-0812">Transmembrane</keyword>
<dbReference type="InterPro" id="IPR017871">
    <property type="entry name" value="ABC_transporter-like_CS"/>
</dbReference>
<keyword evidence="3" id="KW-0472">Membrane</keyword>
<dbReference type="PROSITE" id="PS50893">
    <property type="entry name" value="ABC_TRANSPORTER_2"/>
    <property type="match status" value="2"/>
</dbReference>
<name>A0A9Q3LB43_9BACT</name>
<dbReference type="GO" id="GO:0005524">
    <property type="term" value="F:ATP binding"/>
    <property type="evidence" value="ECO:0007669"/>
    <property type="project" value="UniProtKB-KW"/>
</dbReference>
<keyword evidence="1" id="KW-0547">Nucleotide-binding</keyword>
<dbReference type="PANTHER" id="PTHR43790:SF4">
    <property type="entry name" value="GUANOSINE IMPORT ATP-BINDING PROTEIN NUPO"/>
    <property type="match status" value="1"/>
</dbReference>
<gene>
    <name evidence="5" type="ORF">MADP07_00733</name>
</gene>
<evidence type="ECO:0000256" key="1">
    <source>
        <dbReference type="ARBA" id="ARBA00022741"/>
    </source>
</evidence>
<keyword evidence="3" id="KW-1133">Transmembrane helix</keyword>
<organism evidence="5 6">
    <name type="scientific">Mycoplasmopsis anatis</name>
    <dbReference type="NCBI Taxonomy" id="171279"/>
    <lineage>
        <taxon>Bacteria</taxon>
        <taxon>Bacillati</taxon>
        <taxon>Mycoplasmatota</taxon>
        <taxon>Mycoplasmoidales</taxon>
        <taxon>Metamycoplasmataceae</taxon>
        <taxon>Mycoplasmopsis</taxon>
    </lineage>
</organism>
<dbReference type="InterPro" id="IPR050107">
    <property type="entry name" value="ABC_carbohydrate_import_ATPase"/>
</dbReference>
<feature type="transmembrane region" description="Helical" evidence="3">
    <location>
        <begin position="374"/>
        <end position="395"/>
    </location>
</feature>
<dbReference type="CDD" id="cd03215">
    <property type="entry name" value="ABC_Carb_Monos_II"/>
    <property type="match status" value="1"/>
</dbReference>
<dbReference type="RefSeq" id="WP_218675470.1">
    <property type="nucleotide sequence ID" value="NZ_JABZFG010000017.1"/>
</dbReference>
<dbReference type="InterPro" id="IPR003593">
    <property type="entry name" value="AAA+_ATPase"/>
</dbReference>
<dbReference type="PROSITE" id="PS00211">
    <property type="entry name" value="ABC_TRANSPORTER_1"/>
    <property type="match status" value="1"/>
</dbReference>
<dbReference type="PANTHER" id="PTHR43790">
    <property type="entry name" value="CARBOHYDRATE TRANSPORT ATP-BINDING PROTEIN MG119-RELATED"/>
    <property type="match status" value="1"/>
</dbReference>
<evidence type="ECO:0000256" key="2">
    <source>
        <dbReference type="ARBA" id="ARBA00022840"/>
    </source>
</evidence>
<feature type="domain" description="ABC transporter" evidence="4">
    <location>
        <begin position="259"/>
        <end position="598"/>
    </location>
</feature>
<dbReference type="Proteomes" id="UP000746160">
    <property type="component" value="Unassembled WGS sequence"/>
</dbReference>
<dbReference type="CDD" id="cd03216">
    <property type="entry name" value="ABC_Carb_Monos_I"/>
    <property type="match status" value="1"/>
</dbReference>
<dbReference type="EMBL" id="JABZFG010000017">
    <property type="protein sequence ID" value="MBW0602990.1"/>
    <property type="molecule type" value="Genomic_DNA"/>
</dbReference>
<dbReference type="SMART" id="SM00382">
    <property type="entry name" value="AAA"/>
    <property type="match status" value="1"/>
</dbReference>
<dbReference type="InterPro" id="IPR003439">
    <property type="entry name" value="ABC_transporter-like_ATP-bd"/>
</dbReference>
<accession>A0A9Q3LB43</accession>
<dbReference type="AlphaFoldDB" id="A0A9Q3LB43"/>
<protein>
    <submittedName>
        <fullName evidence="5">ABC transporter ATP-binding protein</fullName>
    </submittedName>
</protein>
<sequence length="604" mass="68021">MVNNKIENAIEFVNISKSFGKIKANKNISFSVKKGTIHALIGENGAGKSTLMSILFGLYEPDEGFIKVNDKKTLILSPNQANDLGIGMVHQHFKLVNVYKNIDNIILGDETTFSKFKIINRKPSIKKIQNIQEKFNLHFDLNKQTGTEPVSIQQKVEIMKMLYRDSEILIFDEPTAVLTDEEIQGLLQTFRLFKEQGKTIIFISHKLKEIKQVADYATILRHGEVTGNFKVADTSVEEMAKLMVGGQVETILNSHFGSNNKEAILKIENVTTKGDKPLKNFSLDVHSGEIVAIAGVEGNGQLDLEYVVSGLKKPTSGSIKLKKTELIKDNYNKMLKRDKKTNIVYSSILSIVALVIIILMSLSKVMSKVIPINLMITLCSLLLIIIIPILIIYLVNLFRNIKAIQEFNIDKSDFIDISKLSTYKISQLGFSYIASDRHKHSMILDYTVFDNMQSRRLWDTKYVKFGVFRRKNIKKDLDIIIDKFDVRGARKGNSLSRSLSGGNQQKFIVGKEMENPHDFIIILQPTRGLDVGAIKNIHEKILQEKSKGKGILLISYELDEVIALADTIAVINEGQLSVVRESKNLSRSEIGVYMSHKKNGGENE</sequence>
<keyword evidence="2 5" id="KW-0067">ATP-binding</keyword>
<evidence type="ECO:0000259" key="4">
    <source>
        <dbReference type="PROSITE" id="PS50893"/>
    </source>
</evidence>
<evidence type="ECO:0000256" key="3">
    <source>
        <dbReference type="SAM" id="Phobius"/>
    </source>
</evidence>
<evidence type="ECO:0000313" key="6">
    <source>
        <dbReference type="Proteomes" id="UP000746160"/>
    </source>
</evidence>
<proteinExistence type="predicted"/>
<comment type="caution">
    <text evidence="5">The sequence shown here is derived from an EMBL/GenBank/DDBJ whole genome shotgun (WGS) entry which is preliminary data.</text>
</comment>